<dbReference type="Pfam" id="PF00153">
    <property type="entry name" value="Mito_carr"/>
    <property type="match status" value="4"/>
</dbReference>
<dbReference type="FunFam" id="1.50.40.10:FF:000254">
    <property type="entry name" value="Mitochondrial carrier protein-like protein"/>
    <property type="match status" value="1"/>
</dbReference>
<keyword evidence="13" id="KW-1185">Reference proteome</keyword>
<dbReference type="Proteomes" id="UP000704712">
    <property type="component" value="Unassembled WGS sequence"/>
</dbReference>
<dbReference type="PANTHER" id="PTHR45758">
    <property type="entry name" value="MITOFERRIN-1-RELATED"/>
    <property type="match status" value="1"/>
</dbReference>
<dbReference type="EMBL" id="JAACNO010003268">
    <property type="protein sequence ID" value="KAF4127436.1"/>
    <property type="molecule type" value="Genomic_DNA"/>
</dbReference>
<proteinExistence type="inferred from homology"/>
<feature type="repeat" description="Solcar" evidence="8">
    <location>
        <begin position="16"/>
        <end position="106"/>
    </location>
</feature>
<dbReference type="OMA" id="MYNSQHQ"/>
<evidence type="ECO:0000256" key="5">
    <source>
        <dbReference type="ARBA" id="ARBA00022989"/>
    </source>
</evidence>
<dbReference type="PROSITE" id="PS50920">
    <property type="entry name" value="SOLCAR"/>
    <property type="match status" value="3"/>
</dbReference>
<protein>
    <submittedName>
        <fullName evidence="11">Mitochondrial carrier protein</fullName>
    </submittedName>
</protein>
<dbReference type="InterPro" id="IPR023395">
    <property type="entry name" value="MCP_dom_sf"/>
</dbReference>
<evidence type="ECO:0000256" key="9">
    <source>
        <dbReference type="RuleBase" id="RU000488"/>
    </source>
</evidence>
<organism evidence="11 13">
    <name type="scientific">Phytophthora infestans</name>
    <name type="common">Potato late blight agent</name>
    <name type="synonym">Botrytis infestans</name>
    <dbReference type="NCBI Taxonomy" id="4787"/>
    <lineage>
        <taxon>Eukaryota</taxon>
        <taxon>Sar</taxon>
        <taxon>Stramenopiles</taxon>
        <taxon>Oomycota</taxon>
        <taxon>Peronosporomycetes</taxon>
        <taxon>Peronosporales</taxon>
        <taxon>Peronosporaceae</taxon>
        <taxon>Phytophthora</taxon>
    </lineage>
</organism>
<evidence type="ECO:0000256" key="10">
    <source>
        <dbReference type="SAM" id="Phobius"/>
    </source>
</evidence>
<keyword evidence="6" id="KW-0496">Mitochondrion</keyword>
<dbReference type="GO" id="GO:0031966">
    <property type="term" value="C:mitochondrial membrane"/>
    <property type="evidence" value="ECO:0007669"/>
    <property type="project" value="UniProtKB-SubCell"/>
</dbReference>
<accession>A0A833VTS9</accession>
<evidence type="ECO:0000313" key="11">
    <source>
        <dbReference type="EMBL" id="KAF4028279.1"/>
    </source>
</evidence>
<dbReference type="GO" id="GO:0048250">
    <property type="term" value="P:iron import into the mitochondrion"/>
    <property type="evidence" value="ECO:0007669"/>
    <property type="project" value="TreeGrafter"/>
</dbReference>
<dbReference type="EMBL" id="WSZM01001101">
    <property type="protein sequence ID" value="KAF4028279.1"/>
    <property type="molecule type" value="Genomic_DNA"/>
</dbReference>
<evidence type="ECO:0000256" key="3">
    <source>
        <dbReference type="ARBA" id="ARBA00022448"/>
    </source>
</evidence>
<dbReference type="GO" id="GO:0015093">
    <property type="term" value="F:ferrous iron transmembrane transporter activity"/>
    <property type="evidence" value="ECO:0007669"/>
    <property type="project" value="TreeGrafter"/>
</dbReference>
<comment type="subcellular location">
    <subcellularLocation>
        <location evidence="1">Mitochondrion membrane</location>
        <topology evidence="1">Multi-pass membrane protein</topology>
    </subcellularLocation>
</comment>
<evidence type="ECO:0000256" key="8">
    <source>
        <dbReference type="PROSITE-ProRule" id="PRU00282"/>
    </source>
</evidence>
<dbReference type="Proteomes" id="UP000602510">
    <property type="component" value="Unassembled WGS sequence"/>
</dbReference>
<evidence type="ECO:0000256" key="4">
    <source>
        <dbReference type="ARBA" id="ARBA00022692"/>
    </source>
</evidence>
<comment type="caution">
    <text evidence="11">The sequence shown here is derived from an EMBL/GenBank/DDBJ whole genome shotgun (WGS) entry which is preliminary data.</text>
</comment>
<gene>
    <name evidence="11" type="ORF">GN244_ATG20060</name>
    <name evidence="12" type="ORF">GN958_ATG23354</name>
</gene>
<dbReference type="AlphaFoldDB" id="A0A833VTS9"/>
<sequence>MAALDEDWEEWTPEKGSFVNHMLAGSVAGVAEHVSIFPIDTIKTHMQCQHCPVNGKPVKLTATQTARKLVAEEGPFRLFRGVSTMLGASLPAHAVYFSVFEAAKKAFGADTNTITPLASGSAGVIATVCHDLIMTPMDVVKQRLQLGYYDGVADCFKTVMRHEGLRALYISFPTTLLMNLPYSMIMVSANETFKKILNPSGEMNVSAYIASGAAAGALAGALTNPLDVAKTRLQTQSMMVTEEASVGTRASSRVKSASMSPRFSKPELQLQTRGVSITVPPSCSINGRAGVERAEPVLRRQYAGLMDALVQIKAQEGFAGFFRGVYPRLLVHAPSVAVSWTTFEVLKKTLDRMGDDD</sequence>
<dbReference type="Gene3D" id="1.50.40.10">
    <property type="entry name" value="Mitochondrial carrier domain"/>
    <property type="match status" value="1"/>
</dbReference>
<evidence type="ECO:0000313" key="13">
    <source>
        <dbReference type="Proteomes" id="UP000602510"/>
    </source>
</evidence>
<feature type="transmembrane region" description="Helical" evidence="10">
    <location>
        <begin position="205"/>
        <end position="223"/>
    </location>
</feature>
<keyword evidence="7 8" id="KW-0472">Membrane</keyword>
<dbReference type="SUPFAM" id="SSF103506">
    <property type="entry name" value="Mitochondrial carrier"/>
    <property type="match status" value="1"/>
</dbReference>
<feature type="repeat" description="Solcar" evidence="8">
    <location>
        <begin position="203"/>
        <end position="349"/>
    </location>
</feature>
<evidence type="ECO:0000256" key="7">
    <source>
        <dbReference type="ARBA" id="ARBA00023136"/>
    </source>
</evidence>
<dbReference type="PANTHER" id="PTHR45758:SF4">
    <property type="entry name" value="MITOFERRIN-1"/>
    <property type="match status" value="1"/>
</dbReference>
<keyword evidence="5 10" id="KW-1133">Transmembrane helix</keyword>
<evidence type="ECO:0000256" key="2">
    <source>
        <dbReference type="ARBA" id="ARBA00006375"/>
    </source>
</evidence>
<feature type="repeat" description="Solcar" evidence="8">
    <location>
        <begin position="114"/>
        <end position="196"/>
    </location>
</feature>
<feature type="transmembrane region" description="Helical" evidence="10">
    <location>
        <begin position="167"/>
        <end position="185"/>
    </location>
</feature>
<evidence type="ECO:0000256" key="6">
    <source>
        <dbReference type="ARBA" id="ARBA00023128"/>
    </source>
</evidence>
<dbReference type="InterPro" id="IPR018108">
    <property type="entry name" value="MCP_transmembrane"/>
</dbReference>
<evidence type="ECO:0000256" key="1">
    <source>
        <dbReference type="ARBA" id="ARBA00004225"/>
    </source>
</evidence>
<evidence type="ECO:0000313" key="12">
    <source>
        <dbReference type="EMBL" id="KAF4127436.1"/>
    </source>
</evidence>
<comment type="similarity">
    <text evidence="2 9">Belongs to the mitochondrial carrier (TC 2.A.29) family.</text>
</comment>
<name>A0A833VTS9_PHYIN</name>
<reference evidence="11" key="1">
    <citation type="submission" date="2020-04" db="EMBL/GenBank/DDBJ databases">
        <title>Hybrid Assembly of Korean Phytophthora infestans isolates.</title>
        <authorList>
            <person name="Prokchorchik M."/>
            <person name="Lee Y."/>
            <person name="Seo J."/>
            <person name="Cho J.-H."/>
            <person name="Park Y.-E."/>
            <person name="Jang D.-C."/>
            <person name="Im J.-S."/>
            <person name="Choi J.-G."/>
            <person name="Park H.-J."/>
            <person name="Lee G.-B."/>
            <person name="Lee Y.-G."/>
            <person name="Hong S.-Y."/>
            <person name="Cho K."/>
            <person name="Sohn K.H."/>
        </authorList>
    </citation>
    <scope>NUCLEOTIDE SEQUENCE</scope>
    <source>
        <strain evidence="11">KR_1_A1</strain>
        <strain evidence="12">KR_2_A2</strain>
    </source>
</reference>
<keyword evidence="4 8" id="KW-0812">Transmembrane</keyword>
<keyword evidence="3 9" id="KW-0813">Transport</keyword>